<name>A0A1B0DI21_PHLPP</name>
<dbReference type="EnsemblMetazoa" id="PPAI007805-RA">
    <property type="protein sequence ID" value="PPAI007805-PA"/>
    <property type="gene ID" value="PPAI007805"/>
</dbReference>
<reference evidence="2" key="1">
    <citation type="submission" date="2022-08" db="UniProtKB">
        <authorList>
            <consortium name="EnsemblMetazoa"/>
        </authorList>
    </citation>
    <scope>IDENTIFICATION</scope>
    <source>
        <strain evidence="2">Israel</strain>
    </source>
</reference>
<protein>
    <recommendedName>
        <fullName evidence="1">MD-2-related lipid-recognition domain-containing protein</fullName>
    </recommendedName>
</protein>
<dbReference type="SUPFAM" id="SSF81296">
    <property type="entry name" value="E set domains"/>
    <property type="match status" value="1"/>
</dbReference>
<dbReference type="EMBL" id="AJVK01015442">
    <property type="status" value="NOT_ANNOTATED_CDS"/>
    <property type="molecule type" value="Genomic_DNA"/>
</dbReference>
<sequence length="147" mass="15352">MCKIFYIVAAFLFSTTLAGPVAITPCGDNNGITVSVDVDLCSGTTNPCELQIGASVTIVVSVNIPAPQSYNLIYAFVTVNGATLFGPYDVCAEAPGLCPASGTFSYPITTTVPPFPGTYNADIELRVAPDRASDLIYCGTITIRIVS</sequence>
<accession>A0A1B0DI21</accession>
<evidence type="ECO:0000259" key="1">
    <source>
        <dbReference type="Pfam" id="PF02221"/>
    </source>
</evidence>
<keyword evidence="3" id="KW-1185">Reference proteome</keyword>
<dbReference type="Proteomes" id="UP000092462">
    <property type="component" value="Unassembled WGS sequence"/>
</dbReference>
<feature type="domain" description="MD-2-related lipid-recognition" evidence="1">
    <location>
        <begin position="22"/>
        <end position="145"/>
    </location>
</feature>
<organism evidence="2 3">
    <name type="scientific">Phlebotomus papatasi</name>
    <name type="common">Sandfly</name>
    <dbReference type="NCBI Taxonomy" id="29031"/>
    <lineage>
        <taxon>Eukaryota</taxon>
        <taxon>Metazoa</taxon>
        <taxon>Ecdysozoa</taxon>
        <taxon>Arthropoda</taxon>
        <taxon>Hexapoda</taxon>
        <taxon>Insecta</taxon>
        <taxon>Pterygota</taxon>
        <taxon>Neoptera</taxon>
        <taxon>Endopterygota</taxon>
        <taxon>Diptera</taxon>
        <taxon>Nematocera</taxon>
        <taxon>Psychodoidea</taxon>
        <taxon>Psychodidae</taxon>
        <taxon>Phlebotomus</taxon>
        <taxon>Phlebotomus</taxon>
    </lineage>
</organism>
<dbReference type="InterPro" id="IPR014756">
    <property type="entry name" value="Ig_E-set"/>
</dbReference>
<evidence type="ECO:0000313" key="2">
    <source>
        <dbReference type="EnsemblMetazoa" id="PPAI007805-PA"/>
    </source>
</evidence>
<dbReference type="VEuPathDB" id="VectorBase:PPAI007805"/>
<dbReference type="AlphaFoldDB" id="A0A1B0DI21"/>
<proteinExistence type="predicted"/>
<dbReference type="InterPro" id="IPR003172">
    <property type="entry name" value="ML_dom"/>
</dbReference>
<evidence type="ECO:0000313" key="3">
    <source>
        <dbReference type="Proteomes" id="UP000092462"/>
    </source>
</evidence>
<dbReference type="Gene3D" id="2.60.40.770">
    <property type="match status" value="1"/>
</dbReference>
<dbReference type="Pfam" id="PF02221">
    <property type="entry name" value="E1_DerP2_DerF2"/>
    <property type="match status" value="1"/>
</dbReference>